<evidence type="ECO:0000256" key="10">
    <source>
        <dbReference type="SAM" id="Phobius"/>
    </source>
</evidence>
<dbReference type="PANTHER" id="PTHR45631">
    <property type="entry name" value="OS07G0107800 PROTEIN-RELATED"/>
    <property type="match status" value="1"/>
</dbReference>
<keyword evidence="8" id="KW-0675">Receptor</keyword>
<dbReference type="InterPro" id="IPR032675">
    <property type="entry name" value="LRR_dom_sf"/>
</dbReference>
<evidence type="ECO:0000256" key="9">
    <source>
        <dbReference type="SAM" id="MobiDB-lite"/>
    </source>
</evidence>
<keyword evidence="11" id="KW-1185">Reference proteome</keyword>
<evidence type="ECO:0000256" key="4">
    <source>
        <dbReference type="ARBA" id="ARBA00022729"/>
    </source>
</evidence>
<dbReference type="Gene3D" id="3.80.10.10">
    <property type="entry name" value="Ribonuclease Inhibitor"/>
    <property type="match status" value="1"/>
</dbReference>
<feature type="compositionally biased region" description="Basic and acidic residues" evidence="9">
    <location>
        <begin position="192"/>
        <end position="214"/>
    </location>
</feature>
<keyword evidence="3 10" id="KW-0812">Transmembrane</keyword>
<keyword evidence="4" id="KW-0732">Signal</keyword>
<name>A0A6P8CLY9_PUNGR</name>
<organism evidence="11 12">
    <name type="scientific">Punica granatum</name>
    <name type="common">Pomegranate</name>
    <dbReference type="NCBI Taxonomy" id="22663"/>
    <lineage>
        <taxon>Eukaryota</taxon>
        <taxon>Viridiplantae</taxon>
        <taxon>Streptophyta</taxon>
        <taxon>Embryophyta</taxon>
        <taxon>Tracheophyta</taxon>
        <taxon>Spermatophyta</taxon>
        <taxon>Magnoliopsida</taxon>
        <taxon>eudicotyledons</taxon>
        <taxon>Gunneridae</taxon>
        <taxon>Pentapetalae</taxon>
        <taxon>rosids</taxon>
        <taxon>malvids</taxon>
        <taxon>Myrtales</taxon>
        <taxon>Lythraceae</taxon>
        <taxon>Punica</taxon>
    </lineage>
</organism>
<dbReference type="AlphaFoldDB" id="A0A6P8CLY9"/>
<dbReference type="GeneID" id="116198473"/>
<dbReference type="RefSeq" id="XP_031384485.1">
    <property type="nucleotide sequence ID" value="XM_031528625.1"/>
</dbReference>
<reference evidence="11" key="1">
    <citation type="journal article" date="2020" name="Plant Biotechnol. J.">
        <title>The pomegranate (Punica granatum L.) draft genome dissects genetic divergence between soft- and hard-seeded cultivars.</title>
        <authorList>
            <person name="Luo X."/>
            <person name="Li H."/>
            <person name="Wu Z."/>
            <person name="Yao W."/>
            <person name="Zhao P."/>
            <person name="Cao D."/>
            <person name="Yu H."/>
            <person name="Li K."/>
            <person name="Poudel K."/>
            <person name="Zhao D."/>
            <person name="Zhang F."/>
            <person name="Xia X."/>
            <person name="Chen L."/>
            <person name="Wang Q."/>
            <person name="Jing D."/>
            <person name="Cao S."/>
        </authorList>
    </citation>
    <scope>NUCLEOTIDE SEQUENCE [LARGE SCALE GENOMIC DNA]</scope>
    <source>
        <strain evidence="11">cv. Tunisia</strain>
    </source>
</reference>
<evidence type="ECO:0000256" key="6">
    <source>
        <dbReference type="ARBA" id="ARBA00022989"/>
    </source>
</evidence>
<feature type="region of interest" description="Disordered" evidence="9">
    <location>
        <begin position="107"/>
        <end position="132"/>
    </location>
</feature>
<dbReference type="GO" id="GO:0016020">
    <property type="term" value="C:membrane"/>
    <property type="evidence" value="ECO:0007669"/>
    <property type="project" value="UniProtKB-SubCell"/>
</dbReference>
<protein>
    <submittedName>
        <fullName evidence="12">Probable LRR receptor-like serine/threonine-protein kinase At1g05700</fullName>
    </submittedName>
</protein>
<evidence type="ECO:0000313" key="12">
    <source>
        <dbReference type="RefSeq" id="XP_031384485.1"/>
    </source>
</evidence>
<reference evidence="12" key="2">
    <citation type="submission" date="2025-08" db="UniProtKB">
        <authorList>
            <consortium name="RefSeq"/>
        </authorList>
    </citation>
    <scope>IDENTIFICATION</scope>
    <source>
        <tissue evidence="12">Leaf</tissue>
    </source>
</reference>
<dbReference type="Proteomes" id="UP000515151">
    <property type="component" value="Chromosome 3"/>
</dbReference>
<dbReference type="PROSITE" id="PS51257">
    <property type="entry name" value="PROKAR_LIPOPROTEIN"/>
    <property type="match status" value="1"/>
</dbReference>
<dbReference type="PANTHER" id="PTHR45631:SF44">
    <property type="entry name" value="CARBOHYDRATE-BINDING PROTEIN OF THE ER PROTEIN"/>
    <property type="match status" value="1"/>
</dbReference>
<evidence type="ECO:0000256" key="3">
    <source>
        <dbReference type="ARBA" id="ARBA00022692"/>
    </source>
</evidence>
<evidence type="ECO:0000256" key="8">
    <source>
        <dbReference type="ARBA" id="ARBA00023170"/>
    </source>
</evidence>
<sequence length="214" mass="23146">MLKKAYSVLRDWTGDPCRPSSYSWIWISCDLNADPPRVTALNLRSFGLDGQLPDFSTMDALTRIDMSNNSIYGNIPDFLGTSFPHLEHLDLSDNDLCGPVPSSIKSSNNYRLQQGNPNIGKSCSPGSNGKDATDTEVKIKIRVRRGGIIKIGVGIGAAIIGCIIVTVFGYCLCSPGKKKKGDQAGAENGANQEERQNRNAGAEESHQDRINGTT</sequence>
<dbReference type="Pfam" id="PF00560">
    <property type="entry name" value="LRR_1"/>
    <property type="match status" value="2"/>
</dbReference>
<evidence type="ECO:0000256" key="1">
    <source>
        <dbReference type="ARBA" id="ARBA00004167"/>
    </source>
</evidence>
<accession>A0A6P8CLY9</accession>
<dbReference type="InterPro" id="IPR001611">
    <property type="entry name" value="Leu-rich_rpt"/>
</dbReference>
<feature type="region of interest" description="Disordered" evidence="9">
    <location>
        <begin position="178"/>
        <end position="214"/>
    </location>
</feature>
<keyword evidence="2" id="KW-0433">Leucine-rich repeat</keyword>
<proteinExistence type="predicted"/>
<dbReference type="SUPFAM" id="SSF52058">
    <property type="entry name" value="L domain-like"/>
    <property type="match status" value="1"/>
</dbReference>
<feature type="compositionally biased region" description="Polar residues" evidence="9">
    <location>
        <begin position="107"/>
        <end position="127"/>
    </location>
</feature>
<evidence type="ECO:0000256" key="7">
    <source>
        <dbReference type="ARBA" id="ARBA00023136"/>
    </source>
</evidence>
<gene>
    <name evidence="12" type="primary">LOC116198473</name>
</gene>
<evidence type="ECO:0000256" key="5">
    <source>
        <dbReference type="ARBA" id="ARBA00022737"/>
    </source>
</evidence>
<comment type="subcellular location">
    <subcellularLocation>
        <location evidence="1">Membrane</location>
        <topology evidence="1">Single-pass membrane protein</topology>
    </subcellularLocation>
</comment>
<dbReference type="FunFam" id="3.80.10.10:FF:000129">
    <property type="entry name" value="Leucine-rich repeat receptor-like kinase"/>
    <property type="match status" value="1"/>
</dbReference>
<evidence type="ECO:0000256" key="2">
    <source>
        <dbReference type="ARBA" id="ARBA00022614"/>
    </source>
</evidence>
<keyword evidence="6 10" id="KW-1133">Transmembrane helix</keyword>
<keyword evidence="5" id="KW-0677">Repeat</keyword>
<dbReference type="OrthoDB" id="1749208at2759"/>
<keyword evidence="7 10" id="KW-0472">Membrane</keyword>
<feature type="transmembrane region" description="Helical" evidence="10">
    <location>
        <begin position="148"/>
        <end position="170"/>
    </location>
</feature>
<evidence type="ECO:0000313" key="11">
    <source>
        <dbReference type="Proteomes" id="UP000515151"/>
    </source>
</evidence>